<feature type="transmembrane region" description="Helical" evidence="6">
    <location>
        <begin position="284"/>
        <end position="306"/>
    </location>
</feature>
<evidence type="ECO:0000313" key="9">
    <source>
        <dbReference type="Proteomes" id="UP000219621"/>
    </source>
</evidence>
<proteinExistence type="predicted"/>
<dbReference type="OrthoDB" id="9768783at2"/>
<feature type="transmembrane region" description="Helical" evidence="6">
    <location>
        <begin position="91"/>
        <end position="110"/>
    </location>
</feature>
<evidence type="ECO:0000256" key="2">
    <source>
        <dbReference type="ARBA" id="ARBA00022448"/>
    </source>
</evidence>
<dbReference type="PANTHER" id="PTHR23519:SF1">
    <property type="entry name" value="AUTOPHAGY-RELATED PROTEIN 22"/>
    <property type="match status" value="1"/>
</dbReference>
<evidence type="ECO:0000256" key="3">
    <source>
        <dbReference type="ARBA" id="ARBA00022692"/>
    </source>
</evidence>
<dbReference type="GO" id="GO:0022857">
    <property type="term" value="F:transmembrane transporter activity"/>
    <property type="evidence" value="ECO:0007669"/>
    <property type="project" value="InterPro"/>
</dbReference>
<feature type="transmembrane region" description="Helical" evidence="6">
    <location>
        <begin position="260"/>
        <end position="278"/>
    </location>
</feature>
<evidence type="ECO:0000256" key="6">
    <source>
        <dbReference type="SAM" id="Phobius"/>
    </source>
</evidence>
<dbReference type="Pfam" id="PF11700">
    <property type="entry name" value="ATG22"/>
    <property type="match status" value="1"/>
</dbReference>
<name>A0A286GUK0_9PROT</name>
<keyword evidence="2" id="KW-0813">Transport</keyword>
<sequence length="441" mass="46627">MSHSPAATDSAPPPRRSATVAWCLYDWANSAYPTVIATFVFAAYFTRGIAGDEVAGTTAWGNAMGVSGLLIAVLAPILGAVADQTGRRKPWLGGLTLACIAGSALLWYAAPDESWMLYALVLVALSNAAFELGTAFYNAMLPEVSRPERMGRISGWAWGLGYAGGLVCLVVALKVFVQADPPPFGLDPEQAEPVRATVLLVAVWYALFAWPLFVFVPDRPRAATASTGQIVRKALGELRGTLRALTAWGPVARFLVARMVYTDGLNTLFAFGGIYAAGSFGMSFAEIIVFGIAMNVTAGLGAVLFAWADDKLGAKRTIVIGLIGMIVFGAAILIVRDVALFWPLALAMGLFFGPVQAASRSMMARLAPPEVRTEMFGLYAVTGKITAFAGPLAVGWATALADSQRVGMATILVFLVAGLWLLRSVPEDARDPAVEAAARGR</sequence>
<dbReference type="PANTHER" id="PTHR23519">
    <property type="entry name" value="AUTOPHAGY-RELATED PROTEIN 22"/>
    <property type="match status" value="1"/>
</dbReference>
<dbReference type="Gene3D" id="1.20.1250.20">
    <property type="entry name" value="MFS general substrate transporter like domains"/>
    <property type="match status" value="2"/>
</dbReference>
<dbReference type="RefSeq" id="WP_097280450.1">
    <property type="nucleotide sequence ID" value="NZ_OCNJ01000008.1"/>
</dbReference>
<feature type="transmembrane region" description="Helical" evidence="6">
    <location>
        <begin position="116"/>
        <end position="141"/>
    </location>
</feature>
<keyword evidence="9" id="KW-1185">Reference proteome</keyword>
<evidence type="ECO:0000313" key="8">
    <source>
        <dbReference type="EMBL" id="SOD98664.1"/>
    </source>
</evidence>
<feature type="transmembrane region" description="Helical" evidence="6">
    <location>
        <begin position="405"/>
        <end position="422"/>
    </location>
</feature>
<feature type="transmembrane region" description="Helical" evidence="6">
    <location>
        <begin position="378"/>
        <end position="399"/>
    </location>
</feature>
<gene>
    <name evidence="8" type="ORF">SAMN05421508_10843</name>
</gene>
<comment type="subcellular location">
    <subcellularLocation>
        <location evidence="1">Endomembrane system</location>
        <topology evidence="1">Multi-pass membrane protein</topology>
    </subcellularLocation>
</comment>
<organism evidence="8 9">
    <name type="scientific">Caenispirillum bisanense</name>
    <dbReference type="NCBI Taxonomy" id="414052"/>
    <lineage>
        <taxon>Bacteria</taxon>
        <taxon>Pseudomonadati</taxon>
        <taxon>Pseudomonadota</taxon>
        <taxon>Alphaproteobacteria</taxon>
        <taxon>Rhodospirillales</taxon>
        <taxon>Novispirillaceae</taxon>
        <taxon>Caenispirillum</taxon>
    </lineage>
</organism>
<feature type="transmembrane region" description="Helical" evidence="6">
    <location>
        <begin position="59"/>
        <end position="79"/>
    </location>
</feature>
<protein>
    <submittedName>
        <fullName evidence="8">MFS transporter, UMF1 family</fullName>
    </submittedName>
</protein>
<keyword evidence="4 6" id="KW-1133">Transmembrane helix</keyword>
<dbReference type="PROSITE" id="PS50850">
    <property type="entry name" value="MFS"/>
    <property type="match status" value="1"/>
</dbReference>
<dbReference type="InterPro" id="IPR036259">
    <property type="entry name" value="MFS_trans_sf"/>
</dbReference>
<evidence type="ECO:0000256" key="5">
    <source>
        <dbReference type="ARBA" id="ARBA00023136"/>
    </source>
</evidence>
<evidence type="ECO:0000259" key="7">
    <source>
        <dbReference type="PROSITE" id="PS50850"/>
    </source>
</evidence>
<reference evidence="8 9" key="1">
    <citation type="submission" date="2017-09" db="EMBL/GenBank/DDBJ databases">
        <authorList>
            <person name="Ehlers B."/>
            <person name="Leendertz F.H."/>
        </authorList>
    </citation>
    <scope>NUCLEOTIDE SEQUENCE [LARGE SCALE GENOMIC DNA]</scope>
    <source>
        <strain evidence="8 9">USBA 140</strain>
    </source>
</reference>
<keyword evidence="5 6" id="KW-0472">Membrane</keyword>
<keyword evidence="3 6" id="KW-0812">Transmembrane</keyword>
<dbReference type="Proteomes" id="UP000219621">
    <property type="component" value="Unassembled WGS sequence"/>
</dbReference>
<feature type="transmembrane region" description="Helical" evidence="6">
    <location>
        <begin position="196"/>
        <end position="216"/>
    </location>
</feature>
<dbReference type="InterPro" id="IPR024671">
    <property type="entry name" value="Atg22-like"/>
</dbReference>
<feature type="transmembrane region" description="Helical" evidence="6">
    <location>
        <begin position="153"/>
        <end position="176"/>
    </location>
</feature>
<dbReference type="SUPFAM" id="SSF103473">
    <property type="entry name" value="MFS general substrate transporter"/>
    <property type="match status" value="1"/>
</dbReference>
<evidence type="ECO:0000256" key="4">
    <source>
        <dbReference type="ARBA" id="ARBA00022989"/>
    </source>
</evidence>
<feature type="domain" description="Major facilitator superfamily (MFS) profile" evidence="7">
    <location>
        <begin position="250"/>
        <end position="441"/>
    </location>
</feature>
<dbReference type="InterPro" id="IPR050495">
    <property type="entry name" value="ATG22/LtaA_families"/>
</dbReference>
<feature type="transmembrane region" description="Helical" evidence="6">
    <location>
        <begin position="318"/>
        <end position="335"/>
    </location>
</feature>
<dbReference type="InterPro" id="IPR020846">
    <property type="entry name" value="MFS_dom"/>
</dbReference>
<evidence type="ECO:0000256" key="1">
    <source>
        <dbReference type="ARBA" id="ARBA00004127"/>
    </source>
</evidence>
<dbReference type="GO" id="GO:0012505">
    <property type="term" value="C:endomembrane system"/>
    <property type="evidence" value="ECO:0007669"/>
    <property type="project" value="UniProtKB-SubCell"/>
</dbReference>
<feature type="transmembrane region" description="Helical" evidence="6">
    <location>
        <begin position="341"/>
        <end position="358"/>
    </location>
</feature>
<accession>A0A286GUK0</accession>
<dbReference type="AlphaFoldDB" id="A0A286GUK0"/>
<dbReference type="EMBL" id="OCNJ01000008">
    <property type="protein sequence ID" value="SOD98664.1"/>
    <property type="molecule type" value="Genomic_DNA"/>
</dbReference>